<dbReference type="CDD" id="cd14820">
    <property type="entry name" value="TRAX"/>
    <property type="match status" value="1"/>
</dbReference>
<name>A0A2P5CTV8_TREOI</name>
<dbReference type="Gene3D" id="1.20.58.190">
    <property type="entry name" value="Translin, domain 1"/>
    <property type="match status" value="1"/>
</dbReference>
<proteinExistence type="inferred from homology"/>
<organism evidence="6 7">
    <name type="scientific">Trema orientale</name>
    <name type="common">Charcoal tree</name>
    <name type="synonym">Celtis orientalis</name>
    <dbReference type="NCBI Taxonomy" id="63057"/>
    <lineage>
        <taxon>Eukaryota</taxon>
        <taxon>Viridiplantae</taxon>
        <taxon>Streptophyta</taxon>
        <taxon>Embryophyta</taxon>
        <taxon>Tracheophyta</taxon>
        <taxon>Spermatophyta</taxon>
        <taxon>Magnoliopsida</taxon>
        <taxon>eudicotyledons</taxon>
        <taxon>Gunneridae</taxon>
        <taxon>Pentapetalae</taxon>
        <taxon>rosids</taxon>
        <taxon>fabids</taxon>
        <taxon>Rosales</taxon>
        <taxon>Cannabaceae</taxon>
        <taxon>Trema</taxon>
    </lineage>
</organism>
<dbReference type="InterPro" id="IPR016069">
    <property type="entry name" value="Translin_C"/>
</dbReference>
<evidence type="ECO:0000256" key="2">
    <source>
        <dbReference type="ARBA" id="ARBA00004496"/>
    </source>
</evidence>
<evidence type="ECO:0000256" key="5">
    <source>
        <dbReference type="ARBA" id="ARBA00023242"/>
    </source>
</evidence>
<sequence>MFQRLSSLTLMASKPHRLHHLAGTVVHSTPKRARTMTTEASSMADAFTKYADYLNQLNEKRERVVKASRDITINSKKVIFQVHRLSKYNREEVLEKAEKDLAAVTDQYMARLIKELEGSDFWKLRRAYSPGVQEYIEAATFCRFCRTGTLLNLDEINATLLPLSDPSLEPLQINVLDYLLGLADLTGELMRLAIGRISDGEIDFAQKICKFVRDIYRELTLVVPSMDDSHDMKTKMDTMLQSVMKIENGREYDLLVRPKRLWKHYKELMWTCPVLRRFENFNISAPSDIKEFYQILSMNRADLDLESSFTRTSWTSTRSSTFDYDGGDATYDDV</sequence>
<gene>
    <name evidence="6" type="ORF">TorRG33x02_273260</name>
</gene>
<comment type="caution">
    <text evidence="6">The sequence shown here is derived from an EMBL/GenBank/DDBJ whole genome shotgun (WGS) entry which is preliminary data.</text>
</comment>
<dbReference type="InterPro" id="IPR036081">
    <property type="entry name" value="Translin_sf"/>
</dbReference>
<keyword evidence="7" id="KW-1185">Reference proteome</keyword>
<evidence type="ECO:0000256" key="4">
    <source>
        <dbReference type="ARBA" id="ARBA00022490"/>
    </source>
</evidence>
<dbReference type="PANTHER" id="PTHR10741">
    <property type="entry name" value="TRANSLIN AND TRANSLIN ASSOCIATED PROTEIN X"/>
    <property type="match status" value="1"/>
</dbReference>
<dbReference type="InParanoid" id="A0A2P5CTV8"/>
<keyword evidence="4" id="KW-0963">Cytoplasm</keyword>
<dbReference type="Proteomes" id="UP000237000">
    <property type="component" value="Unassembled WGS sequence"/>
</dbReference>
<evidence type="ECO:0000256" key="1">
    <source>
        <dbReference type="ARBA" id="ARBA00004123"/>
    </source>
</evidence>
<dbReference type="SUPFAM" id="SSF74784">
    <property type="entry name" value="Translin"/>
    <property type="match status" value="1"/>
</dbReference>
<evidence type="ECO:0000256" key="3">
    <source>
        <dbReference type="ARBA" id="ARBA00005902"/>
    </source>
</evidence>
<dbReference type="Gene3D" id="1.20.58.200">
    <property type="entry name" value="Translin, domain 2"/>
    <property type="match status" value="1"/>
</dbReference>
<dbReference type="GO" id="GO:0005634">
    <property type="term" value="C:nucleus"/>
    <property type="evidence" value="ECO:0007669"/>
    <property type="project" value="UniProtKB-SubCell"/>
</dbReference>
<reference evidence="7" key="1">
    <citation type="submission" date="2016-06" db="EMBL/GenBank/DDBJ databases">
        <title>Parallel loss of symbiosis genes in relatives of nitrogen-fixing non-legume Parasponia.</title>
        <authorList>
            <person name="Van Velzen R."/>
            <person name="Holmer R."/>
            <person name="Bu F."/>
            <person name="Rutten L."/>
            <person name="Van Zeijl A."/>
            <person name="Liu W."/>
            <person name="Santuari L."/>
            <person name="Cao Q."/>
            <person name="Sharma T."/>
            <person name="Shen D."/>
            <person name="Roswanjaya Y."/>
            <person name="Wardhani T."/>
            <person name="Kalhor M.S."/>
            <person name="Jansen J."/>
            <person name="Van den Hoogen J."/>
            <person name="Gungor B."/>
            <person name="Hartog M."/>
            <person name="Hontelez J."/>
            <person name="Verver J."/>
            <person name="Yang W.-C."/>
            <person name="Schijlen E."/>
            <person name="Repin R."/>
            <person name="Schilthuizen M."/>
            <person name="Schranz E."/>
            <person name="Heidstra R."/>
            <person name="Miyata K."/>
            <person name="Fedorova E."/>
            <person name="Kohlen W."/>
            <person name="Bisseling T."/>
            <person name="Smit S."/>
            <person name="Geurts R."/>
        </authorList>
    </citation>
    <scope>NUCLEOTIDE SEQUENCE [LARGE SCALE GENOMIC DNA]</scope>
    <source>
        <strain evidence="7">cv. RG33-2</strain>
    </source>
</reference>
<comment type="similarity">
    <text evidence="3">Belongs to the translin family.</text>
</comment>
<dbReference type="AlphaFoldDB" id="A0A2P5CTV8"/>
<dbReference type="GO" id="GO:0005737">
    <property type="term" value="C:cytoplasm"/>
    <property type="evidence" value="ECO:0007669"/>
    <property type="project" value="UniProtKB-SubCell"/>
</dbReference>
<evidence type="ECO:0000313" key="6">
    <source>
        <dbReference type="EMBL" id="PON64477.1"/>
    </source>
</evidence>
<dbReference type="FunCoup" id="A0A2P5CTV8">
    <property type="interactions" value="2764"/>
</dbReference>
<evidence type="ECO:0000313" key="7">
    <source>
        <dbReference type="Proteomes" id="UP000237000"/>
    </source>
</evidence>
<keyword evidence="5" id="KW-0539">Nucleus</keyword>
<dbReference type="EMBL" id="JXTC01000328">
    <property type="protein sequence ID" value="PON64477.1"/>
    <property type="molecule type" value="Genomic_DNA"/>
</dbReference>
<dbReference type="Pfam" id="PF01997">
    <property type="entry name" value="Translin"/>
    <property type="match status" value="1"/>
</dbReference>
<protein>
    <submittedName>
        <fullName evidence="6">Translin</fullName>
    </submittedName>
</protein>
<dbReference type="InterPro" id="IPR002848">
    <property type="entry name" value="Translin_fam"/>
</dbReference>
<accession>A0A2P5CTV8</accession>
<dbReference type="OrthoDB" id="31005at2759"/>
<dbReference type="InterPro" id="IPR016068">
    <property type="entry name" value="Translin_N"/>
</dbReference>
<dbReference type="GO" id="GO:0043565">
    <property type="term" value="F:sequence-specific DNA binding"/>
    <property type="evidence" value="ECO:0007669"/>
    <property type="project" value="InterPro"/>
</dbReference>
<comment type="subcellular location">
    <subcellularLocation>
        <location evidence="2">Cytoplasm</location>
    </subcellularLocation>
    <subcellularLocation>
        <location evidence="1">Nucleus</location>
    </subcellularLocation>
</comment>
<dbReference type="STRING" id="63057.A0A2P5CTV8"/>